<dbReference type="RefSeq" id="WP_015440763.1">
    <property type="nucleotide sequence ID" value="NC_020520.1"/>
</dbReference>
<dbReference type="CDD" id="cd00519">
    <property type="entry name" value="Lipase_3"/>
    <property type="match status" value="1"/>
</dbReference>
<dbReference type="InterPro" id="IPR029058">
    <property type="entry name" value="AB_hydrolase_fold"/>
</dbReference>
<dbReference type="InterPro" id="IPR002921">
    <property type="entry name" value="Fungal_lipase-type"/>
</dbReference>
<protein>
    <submittedName>
        <fullName evidence="2">Putative lipase</fullName>
        <ecNumber evidence="2">3.1.1.-</ecNumber>
    </submittedName>
</protein>
<dbReference type="Proteomes" id="UP000011863">
    <property type="component" value="Chromosome"/>
</dbReference>
<dbReference type="GO" id="GO:0016787">
    <property type="term" value="F:hydrolase activity"/>
    <property type="evidence" value="ECO:0007669"/>
    <property type="project" value="UniProtKB-KW"/>
</dbReference>
<keyword evidence="3" id="KW-1185">Reference proteome</keyword>
<dbReference type="Gene3D" id="3.40.50.1820">
    <property type="entry name" value="alpha/beta hydrolase"/>
    <property type="match status" value="1"/>
</dbReference>
<keyword evidence="2" id="KW-0378">Hydrolase</keyword>
<dbReference type="PANTHER" id="PTHR45856">
    <property type="entry name" value="ALPHA/BETA-HYDROLASES SUPERFAMILY PROTEIN"/>
    <property type="match status" value="1"/>
</dbReference>
<dbReference type="SUPFAM" id="SSF53474">
    <property type="entry name" value="alpha/beta-Hydrolases"/>
    <property type="match status" value="1"/>
</dbReference>
<evidence type="ECO:0000259" key="1">
    <source>
        <dbReference type="Pfam" id="PF01764"/>
    </source>
</evidence>
<name>A0A6C7EBX3_ILUCY</name>
<evidence type="ECO:0000313" key="2">
    <source>
        <dbReference type="EMBL" id="BAN01516.1"/>
    </source>
</evidence>
<proteinExistence type="predicted"/>
<dbReference type="OrthoDB" id="5522031at2"/>
<dbReference type="EC" id="3.1.1.-" evidence="2"/>
<accession>A0A6C7EBX3</accession>
<feature type="domain" description="Fungal lipase-type" evidence="1">
    <location>
        <begin position="89"/>
        <end position="213"/>
    </location>
</feature>
<dbReference type="AlphaFoldDB" id="A0A6C7EBX3"/>
<sequence>MSKRTGVRNPDPISLKVASEIDIASKIDSAIHRLSPIEQSLLFAEISMLAYLPDSEATPVFEKVGFTDVRYIEKDGSQAYELSTETDVVVACRGTEPNEWNDIKADANAFTDLAETVGRVHRGFKREVDDIWPTLEETLRDESRDVWFCGHSLGGAMAQICAGRCQLSDIAAVPRSVTTFGSPRVGTKRYIQHANVRHVRWVNNNDVVTRVPPRWLRYRHTGVLHYIDRHGEVNRMSKSKRAADRSAGFWAGLKQRKFDHFSDHAIAGYVTALRRATNR</sequence>
<dbReference type="KEGG" id="aym:YM304_12020"/>
<dbReference type="PANTHER" id="PTHR45856:SF24">
    <property type="entry name" value="FUNGAL LIPASE-LIKE DOMAIN-CONTAINING PROTEIN"/>
    <property type="match status" value="1"/>
</dbReference>
<dbReference type="EMBL" id="AP012057">
    <property type="protein sequence ID" value="BAN01516.1"/>
    <property type="molecule type" value="Genomic_DNA"/>
</dbReference>
<evidence type="ECO:0000313" key="3">
    <source>
        <dbReference type="Proteomes" id="UP000011863"/>
    </source>
</evidence>
<gene>
    <name evidence="2" type="ORF">YM304_12020</name>
</gene>
<reference evidence="2 3" key="1">
    <citation type="journal article" date="2013" name="Int. J. Syst. Evol. Microbiol.">
        <title>Ilumatobacter nonamiense sp. nov. and Ilumatobacter coccineum sp. nov., isolated from seashore sand.</title>
        <authorList>
            <person name="Matsumoto A."/>
            <person name="Kasai H."/>
            <person name="Matsuo Y."/>
            <person name="Shizuri Y."/>
            <person name="Ichikawa N."/>
            <person name="Fujita N."/>
            <person name="Omura S."/>
            <person name="Takahashi Y."/>
        </authorList>
    </citation>
    <scope>NUCLEOTIDE SEQUENCE [LARGE SCALE GENOMIC DNA]</scope>
    <source>
        <strain evidence="3">NBRC 103263 / KCTC 29153 / YM16-304</strain>
    </source>
</reference>
<organism evidence="2 3">
    <name type="scientific">Ilumatobacter coccineus (strain NBRC 103263 / KCTC 29153 / YM16-304)</name>
    <dbReference type="NCBI Taxonomy" id="1313172"/>
    <lineage>
        <taxon>Bacteria</taxon>
        <taxon>Bacillati</taxon>
        <taxon>Actinomycetota</taxon>
        <taxon>Acidimicrobiia</taxon>
        <taxon>Acidimicrobiales</taxon>
        <taxon>Ilumatobacteraceae</taxon>
        <taxon>Ilumatobacter</taxon>
    </lineage>
</organism>
<dbReference type="GO" id="GO:0006629">
    <property type="term" value="P:lipid metabolic process"/>
    <property type="evidence" value="ECO:0007669"/>
    <property type="project" value="InterPro"/>
</dbReference>
<dbReference type="Pfam" id="PF01764">
    <property type="entry name" value="Lipase_3"/>
    <property type="match status" value="1"/>
</dbReference>
<dbReference type="InterPro" id="IPR051218">
    <property type="entry name" value="Sec_MonoDiacylglyc_Lipase"/>
</dbReference>